<dbReference type="InterPro" id="IPR005331">
    <property type="entry name" value="Sulfotransferase"/>
</dbReference>
<keyword evidence="3 9" id="KW-0808">Transferase</keyword>
<keyword evidence="4" id="KW-0812">Transmembrane</keyword>
<dbReference type="PANTHER" id="PTHR12137:SF54">
    <property type="entry name" value="CARBOHYDRATE SULFOTRANSFERASE"/>
    <property type="match status" value="1"/>
</dbReference>
<keyword evidence="5" id="KW-1133">Transmembrane helix</keyword>
<organism evidence="11 12">
    <name type="scientific">Pomacea canaliculata</name>
    <name type="common">Golden apple snail</name>
    <dbReference type="NCBI Taxonomy" id="400727"/>
    <lineage>
        <taxon>Eukaryota</taxon>
        <taxon>Metazoa</taxon>
        <taxon>Spiralia</taxon>
        <taxon>Lophotrochozoa</taxon>
        <taxon>Mollusca</taxon>
        <taxon>Gastropoda</taxon>
        <taxon>Caenogastropoda</taxon>
        <taxon>Architaenioglossa</taxon>
        <taxon>Ampullarioidea</taxon>
        <taxon>Ampullariidae</taxon>
        <taxon>Pomacea</taxon>
    </lineage>
</organism>
<evidence type="ECO:0000256" key="3">
    <source>
        <dbReference type="ARBA" id="ARBA00022679"/>
    </source>
</evidence>
<dbReference type="EMBL" id="PZQS01000014">
    <property type="protein sequence ID" value="PVD19116.1"/>
    <property type="molecule type" value="Genomic_DNA"/>
</dbReference>
<keyword evidence="6 9" id="KW-0333">Golgi apparatus</keyword>
<name>A0A2T7ND68_POMCA</name>
<dbReference type="PANTHER" id="PTHR12137">
    <property type="entry name" value="CARBOHYDRATE SULFOTRANSFERASE"/>
    <property type="match status" value="1"/>
</dbReference>
<keyword evidence="8 9" id="KW-0325">Glycoprotein</keyword>
<evidence type="ECO:0000256" key="6">
    <source>
        <dbReference type="ARBA" id="ARBA00023034"/>
    </source>
</evidence>
<feature type="region of interest" description="Disordered" evidence="10">
    <location>
        <begin position="235"/>
        <end position="256"/>
    </location>
</feature>
<reference evidence="11 12" key="1">
    <citation type="submission" date="2018-04" db="EMBL/GenBank/DDBJ databases">
        <title>The genome of golden apple snail Pomacea canaliculata provides insight into stress tolerance and invasive adaptation.</title>
        <authorList>
            <person name="Liu C."/>
            <person name="Liu B."/>
            <person name="Ren Y."/>
            <person name="Zhang Y."/>
            <person name="Wang H."/>
            <person name="Li S."/>
            <person name="Jiang F."/>
            <person name="Yin L."/>
            <person name="Zhang G."/>
            <person name="Qian W."/>
            <person name="Fan W."/>
        </authorList>
    </citation>
    <scope>NUCLEOTIDE SEQUENCE [LARGE SCALE GENOMIC DNA]</scope>
    <source>
        <strain evidence="11">SZHN2017</strain>
        <tissue evidence="11">Muscle</tissue>
    </source>
</reference>
<evidence type="ECO:0000256" key="9">
    <source>
        <dbReference type="RuleBase" id="RU364020"/>
    </source>
</evidence>
<evidence type="ECO:0000256" key="4">
    <source>
        <dbReference type="ARBA" id="ARBA00022692"/>
    </source>
</evidence>
<evidence type="ECO:0000256" key="7">
    <source>
        <dbReference type="ARBA" id="ARBA00023136"/>
    </source>
</evidence>
<dbReference type="Proteomes" id="UP000245119">
    <property type="component" value="Linkage Group LG14"/>
</dbReference>
<evidence type="ECO:0000313" key="11">
    <source>
        <dbReference type="EMBL" id="PVD19116.1"/>
    </source>
</evidence>
<dbReference type="GO" id="GO:0016051">
    <property type="term" value="P:carbohydrate biosynthetic process"/>
    <property type="evidence" value="ECO:0007669"/>
    <property type="project" value="InterPro"/>
</dbReference>
<evidence type="ECO:0000256" key="2">
    <source>
        <dbReference type="ARBA" id="ARBA00006339"/>
    </source>
</evidence>
<comment type="caution">
    <text evidence="11">The sequence shown here is derived from an EMBL/GenBank/DDBJ whole genome shotgun (WGS) entry which is preliminary data.</text>
</comment>
<protein>
    <recommendedName>
        <fullName evidence="9">Carbohydrate sulfotransferase</fullName>
        <ecNumber evidence="9">2.8.2.-</ecNumber>
    </recommendedName>
</protein>
<evidence type="ECO:0000313" key="12">
    <source>
        <dbReference type="Proteomes" id="UP000245119"/>
    </source>
</evidence>
<dbReference type="GO" id="GO:0008146">
    <property type="term" value="F:sulfotransferase activity"/>
    <property type="evidence" value="ECO:0007669"/>
    <property type="project" value="InterPro"/>
</dbReference>
<comment type="similarity">
    <text evidence="2 9">Belongs to the sulfotransferase 2 family.</text>
</comment>
<dbReference type="GO" id="GO:0000139">
    <property type="term" value="C:Golgi membrane"/>
    <property type="evidence" value="ECO:0007669"/>
    <property type="project" value="UniProtKB-SubCell"/>
</dbReference>
<comment type="subcellular location">
    <subcellularLocation>
        <location evidence="1 9">Golgi apparatus membrane</location>
        <topology evidence="1 9">Single-pass type II membrane protein</topology>
    </subcellularLocation>
</comment>
<dbReference type="Pfam" id="PF03567">
    <property type="entry name" value="Sulfotransfer_2"/>
    <property type="match status" value="1"/>
</dbReference>
<dbReference type="AlphaFoldDB" id="A0A2T7ND68"/>
<keyword evidence="9" id="KW-0735">Signal-anchor</keyword>
<evidence type="ECO:0000256" key="1">
    <source>
        <dbReference type="ARBA" id="ARBA00004323"/>
    </source>
</evidence>
<keyword evidence="12" id="KW-1185">Reference proteome</keyword>
<dbReference type="EC" id="2.8.2.-" evidence="9"/>
<accession>A0A2T7ND68</accession>
<sequence length="617" mass="70910">MIKVPPVPDLIRTGYTWTVTEGKPQQKNDRTSNKYTTCHYADLELWDDTQRVFDTRGVSMKSLQRVSCRRRVMTVLFGHRSRGGWLLCASLMLFLWLHNTGETTGPRRCQHQGDEFGWVPTPLDERNQSLHSAKVHRQTKKVLSARADENSVIFGVEYDEDDFEDDEYKYNSTSALSSPKPEEDEAVVTWSREEPDRLRADNADYVMFSGDLKTQKGDEMAPDHGAELADSRTVGNVRPSDIGASDPTPVSARGMHDLDDGGDWLVKQKNRKKLIRKTCEERAYLPRKRIYDTHVIVDKGTNLLYCPVEKVASTFMRRFMYTLKQRNKTRTMASPFDVPVDVALDYEFDTLRTLFYEGITDFVDSSTKVLLARDPYSRLFAAYIDKLLVPNYYYWKKWAAPAISAYRMSPSAQALKCGHDVTFTEFLKYVVDSLHTSDPHLRPVNQMCSPCEMDYNIVGQLETLSDDFSHLTRVLDIVVANYSSETMATEIAIDSIVDYTYSAFESFQQLGECVSKLQVCRRLWHLMQVKGIISYEIRFSLTEEDMATMTPSKFVRILDKGRTSWTDTAVLLRQKQGALEEAYRQVPDSLLLQISAIYSLDFQMFGYDKYPSYKSLM</sequence>
<gene>
    <name evidence="11" type="ORF">C0Q70_21677</name>
</gene>
<evidence type="ECO:0000256" key="8">
    <source>
        <dbReference type="ARBA" id="ARBA00023180"/>
    </source>
</evidence>
<evidence type="ECO:0000256" key="5">
    <source>
        <dbReference type="ARBA" id="ARBA00022989"/>
    </source>
</evidence>
<keyword evidence="7" id="KW-0472">Membrane</keyword>
<evidence type="ECO:0000256" key="10">
    <source>
        <dbReference type="SAM" id="MobiDB-lite"/>
    </source>
</evidence>
<keyword evidence="9" id="KW-0119">Carbohydrate metabolism</keyword>
<dbReference type="InterPro" id="IPR018011">
    <property type="entry name" value="Carb_sulfotrans_8-10"/>
</dbReference>
<proteinExistence type="inferred from homology"/>
<dbReference type="OrthoDB" id="6117100at2759"/>